<dbReference type="EMBL" id="MT631088">
    <property type="protein sequence ID" value="QNO45262.1"/>
    <property type="molecule type" value="Genomic_DNA"/>
</dbReference>
<accession>A0A7G9YB78</accession>
<dbReference type="InterPro" id="IPR001296">
    <property type="entry name" value="Glyco_trans_1"/>
</dbReference>
<keyword evidence="3" id="KW-0328">Glycosyltransferase</keyword>
<gene>
    <name evidence="3" type="primary">mshA</name>
    <name evidence="3" type="ORF">CDIKLKGH_00003</name>
    <name evidence="4" type="ORF">JIHJHOFD_00002</name>
</gene>
<dbReference type="PANTHER" id="PTHR12526">
    <property type="entry name" value="GLYCOSYLTRANSFERASE"/>
    <property type="match status" value="1"/>
</dbReference>
<evidence type="ECO:0000313" key="4">
    <source>
        <dbReference type="EMBL" id="QNO46819.1"/>
    </source>
</evidence>
<evidence type="ECO:0000259" key="2">
    <source>
        <dbReference type="Pfam" id="PF13439"/>
    </source>
</evidence>
<proteinExistence type="predicted"/>
<dbReference type="Gene3D" id="3.40.50.2000">
    <property type="entry name" value="Glycogen Phosphorylase B"/>
    <property type="match status" value="2"/>
</dbReference>
<dbReference type="CDD" id="cd03798">
    <property type="entry name" value="GT4_WlbH-like"/>
    <property type="match status" value="1"/>
</dbReference>
<reference evidence="3" key="1">
    <citation type="submission" date="2020-06" db="EMBL/GenBank/DDBJ databases">
        <title>Unique genomic features of the anaerobic methanotrophic archaea.</title>
        <authorList>
            <person name="Chadwick G.L."/>
            <person name="Skennerton C.T."/>
            <person name="Laso-Perez R."/>
            <person name="Leu A.O."/>
            <person name="Speth D.R."/>
            <person name="Yu H."/>
            <person name="Morgan-Lang C."/>
            <person name="Hatzenpichler R."/>
            <person name="Goudeau D."/>
            <person name="Malmstrom R."/>
            <person name="Brazelton W.J."/>
            <person name="Woyke T."/>
            <person name="Hallam S.J."/>
            <person name="Tyson G.W."/>
            <person name="Wegener G."/>
            <person name="Boetius A."/>
            <person name="Orphan V."/>
        </authorList>
    </citation>
    <scope>NUCLEOTIDE SEQUENCE</scope>
</reference>
<dbReference type="InterPro" id="IPR028098">
    <property type="entry name" value="Glyco_trans_4-like_N"/>
</dbReference>
<dbReference type="AlphaFoldDB" id="A0A7G9YB78"/>
<dbReference type="SUPFAM" id="SSF53756">
    <property type="entry name" value="UDP-Glycosyltransferase/glycogen phosphorylase"/>
    <property type="match status" value="1"/>
</dbReference>
<name>A0A7G9YB78_9EURY</name>
<evidence type="ECO:0000259" key="1">
    <source>
        <dbReference type="Pfam" id="PF00534"/>
    </source>
</evidence>
<sequence length="396" mass="44875">MKVLVLTTVFPNCKQPALGTFVRERMFRVAKECELKVVAPVPWFPFAGYLKPNYRPMVPRKEIQQGIEVYHPRFFSIPGVLKCLDGIFFFLSLLSPLRRIRNNFDFDIIDAHFSYPEGLGAVLLARFFNRPVTITLRGTIVPLSKYLLRRVQIIYALRNATKVFSVSNSLKEKAVSLGIESSKILPIPNGVDMEKFFPVPKDEARQELDLLLDKKIIISVGGLVKRKGFHRVLAVLPEVTEKYKEILYVIVGGPTVEGDLGPELKKQVKELNLDGHVHFTGPLPHDQVRKWLNAADIFCLATSNEGWANVFFEAMACGKPVVTTKVGGNEEVVKSANYGILVDLDDQKQLKDAIIEALEKKWDHRKIIEYASENNWENVARKVLQELNDIVAIFSQ</sequence>
<feature type="domain" description="Glycosyltransferase subfamily 4-like N-terminal" evidence="2">
    <location>
        <begin position="87"/>
        <end position="194"/>
    </location>
</feature>
<dbReference type="Pfam" id="PF13439">
    <property type="entry name" value="Glyco_transf_4"/>
    <property type="match status" value="1"/>
</dbReference>
<feature type="domain" description="Glycosyl transferase family 1" evidence="1">
    <location>
        <begin position="201"/>
        <end position="372"/>
    </location>
</feature>
<dbReference type="Pfam" id="PF00534">
    <property type="entry name" value="Glycos_transf_1"/>
    <property type="match status" value="1"/>
</dbReference>
<dbReference type="EMBL" id="MT631222">
    <property type="protein sequence ID" value="QNO46819.1"/>
    <property type="molecule type" value="Genomic_DNA"/>
</dbReference>
<organism evidence="3">
    <name type="scientific">Candidatus Methanogaster sp. ANME-2c ERB4</name>
    <dbReference type="NCBI Taxonomy" id="2759911"/>
    <lineage>
        <taxon>Archaea</taxon>
        <taxon>Methanobacteriati</taxon>
        <taxon>Methanobacteriota</taxon>
        <taxon>Stenosarchaea group</taxon>
        <taxon>Methanomicrobia</taxon>
        <taxon>Methanosarcinales</taxon>
        <taxon>ANME-2 cluster</taxon>
        <taxon>Candidatus Methanogasteraceae</taxon>
        <taxon>Candidatus Methanogaster</taxon>
    </lineage>
</organism>
<protein>
    <submittedName>
        <fullName evidence="3">D-inositol-3-phosphate glycosyltransferase</fullName>
        <ecNumber evidence="3">2.4.1.250</ecNumber>
    </submittedName>
</protein>
<dbReference type="GO" id="GO:0102710">
    <property type="term" value="F:D-inositol-3-phosphate glycosyltransferase activity"/>
    <property type="evidence" value="ECO:0007669"/>
    <property type="project" value="UniProtKB-EC"/>
</dbReference>
<dbReference type="EC" id="2.4.1.250" evidence="3"/>
<keyword evidence="3" id="KW-0808">Transferase</keyword>
<evidence type="ECO:0000313" key="3">
    <source>
        <dbReference type="EMBL" id="QNO45262.1"/>
    </source>
</evidence>